<dbReference type="AlphaFoldDB" id="A0AAW3SP63"/>
<gene>
    <name evidence="1" type="ORF">H2Y57_05140</name>
</gene>
<dbReference type="GO" id="GO:0003677">
    <property type="term" value="F:DNA binding"/>
    <property type="evidence" value="ECO:0007669"/>
    <property type="project" value="InterPro"/>
</dbReference>
<dbReference type="Gene3D" id="1.20.58.250">
    <property type="entry name" value="DNA polymerase III-theta"/>
    <property type="match status" value="1"/>
</dbReference>
<dbReference type="GO" id="GO:0003887">
    <property type="term" value="F:DNA-directed DNA polymerase activity"/>
    <property type="evidence" value="ECO:0007669"/>
    <property type="project" value="InterPro"/>
</dbReference>
<reference evidence="1 2" key="1">
    <citation type="submission" date="2020-07" db="EMBL/GenBank/DDBJ databases">
        <title>Characterization of Pectobacterium aroidearum strains causing soft rot on Amorphophallus konjac.</title>
        <authorList>
            <person name="Xie H."/>
        </authorList>
    </citation>
    <scope>NUCLEOTIDE SEQUENCE [LARGE SCALE GENOMIC DNA]</scope>
    <source>
        <strain evidence="1 2">MY7</strain>
    </source>
</reference>
<dbReference type="Proteomes" id="UP000557749">
    <property type="component" value="Unassembled WGS sequence"/>
</dbReference>
<proteinExistence type="predicted"/>
<accession>A0AAW3SP63</accession>
<evidence type="ECO:0000313" key="1">
    <source>
        <dbReference type="EMBL" id="MBA5203071.1"/>
    </source>
</evidence>
<comment type="caution">
    <text evidence="1">The sequence shown here is derived from an EMBL/GenBank/DDBJ whole genome shotgun (WGS) entry which is preliminary data.</text>
</comment>
<dbReference type="SUPFAM" id="SSF46575">
    <property type="entry name" value="DNA polymerase III theta subunit-like"/>
    <property type="match status" value="1"/>
</dbReference>
<protein>
    <submittedName>
        <fullName evidence="1">Uncharacterized protein</fullName>
    </submittedName>
</protein>
<dbReference type="RefSeq" id="WP_181844668.1">
    <property type="nucleotide sequence ID" value="NZ_JACERJ010000002.1"/>
</dbReference>
<dbReference type="EMBL" id="JACERJ010000002">
    <property type="protein sequence ID" value="MBA5203071.1"/>
    <property type="molecule type" value="Genomic_DNA"/>
</dbReference>
<evidence type="ECO:0000313" key="2">
    <source>
        <dbReference type="Proteomes" id="UP000557749"/>
    </source>
</evidence>
<name>A0AAW3SP63_9GAMM</name>
<sequence>MYENSDYLPAGLPINIAEWPRELQDKLELDKRANQLINSLIAGKTLRRHVERELDAVAEQYREHFRARLNHWREHHDQKRGKTK</sequence>
<organism evidence="1 2">
    <name type="scientific">Pectobacterium aroidearum</name>
    <dbReference type="NCBI Taxonomy" id="1201031"/>
    <lineage>
        <taxon>Bacteria</taxon>
        <taxon>Pseudomonadati</taxon>
        <taxon>Pseudomonadota</taxon>
        <taxon>Gammaproteobacteria</taxon>
        <taxon>Enterobacterales</taxon>
        <taxon>Pectobacteriaceae</taxon>
        <taxon>Pectobacterium</taxon>
    </lineage>
</organism>
<dbReference type="InterPro" id="IPR036745">
    <property type="entry name" value="PolIII_theta_sf"/>
</dbReference>
<dbReference type="GO" id="GO:0006260">
    <property type="term" value="P:DNA replication"/>
    <property type="evidence" value="ECO:0007669"/>
    <property type="project" value="InterPro"/>
</dbReference>